<proteinExistence type="inferred from homology"/>
<dbReference type="InterPro" id="IPR008778">
    <property type="entry name" value="Pirin_C_dom"/>
</dbReference>
<dbReference type="CDD" id="cd02247">
    <property type="entry name" value="cupin_pirin_C"/>
    <property type="match status" value="1"/>
</dbReference>
<organism evidence="6 7">
    <name type="scientific">Terrabacter aeriphilus</name>
    <dbReference type="NCBI Taxonomy" id="515662"/>
    <lineage>
        <taxon>Bacteria</taxon>
        <taxon>Bacillati</taxon>
        <taxon>Actinomycetota</taxon>
        <taxon>Actinomycetes</taxon>
        <taxon>Micrococcales</taxon>
        <taxon>Intrasporangiaceae</taxon>
        <taxon>Terrabacter</taxon>
    </lineage>
</organism>
<evidence type="ECO:0000259" key="5">
    <source>
        <dbReference type="Pfam" id="PF05726"/>
    </source>
</evidence>
<evidence type="ECO:0000313" key="6">
    <source>
        <dbReference type="EMBL" id="GAA5035239.1"/>
    </source>
</evidence>
<accession>A0ABP9JLG1</accession>
<dbReference type="PANTHER" id="PTHR13903">
    <property type="entry name" value="PIRIN-RELATED"/>
    <property type="match status" value="1"/>
</dbReference>
<dbReference type="PANTHER" id="PTHR13903:SF8">
    <property type="entry name" value="PIRIN"/>
    <property type="match status" value="1"/>
</dbReference>
<sequence>MSNPERHPTEVVCSENPPPPHAVAPRRSDQPAVLLPYREVPLGGPRAMPVRRSLPQRERSLIGAWCFVDHYGPDDVSRTGGMVVPGHPHTGLQTVSWLFSGEVEHRDTTGVHAFVRPGELNIMTAGSGIAHSEYSTPTTTVLHGAQLWVALPDAHRDTSPGFEHYAPPVTRYGGARVLVFLGTLFGQTSPVTMFSDLVGAEVTLEAGASLAFDVDPAHEHGLLCDAGRLTVDDVTAEPGEIAFAATGAEQLRVTAGADEPARFLVLGGAPFGEQIVMWWNFIGRSHDEVVGFREDWQREREQAQQGEARAAVSRFGAFPEAWEHTLPAPGLPNLRLRSRG</sequence>
<dbReference type="RefSeq" id="WP_345508994.1">
    <property type="nucleotide sequence ID" value="NZ_BAABIW010000027.1"/>
</dbReference>
<keyword evidence="7" id="KW-1185">Reference proteome</keyword>
<gene>
    <name evidence="6" type="ORF">GCM10023258_36920</name>
</gene>
<dbReference type="Pfam" id="PF05726">
    <property type="entry name" value="Pirin_C"/>
    <property type="match status" value="1"/>
</dbReference>
<name>A0ABP9JLG1_9MICO</name>
<feature type="domain" description="Pirin N-terminal" evidence="4">
    <location>
        <begin position="50"/>
        <end position="149"/>
    </location>
</feature>
<feature type="domain" description="Pirin C-terminal" evidence="5">
    <location>
        <begin position="200"/>
        <end position="300"/>
    </location>
</feature>
<dbReference type="EMBL" id="BAABIW010000027">
    <property type="protein sequence ID" value="GAA5035239.1"/>
    <property type="molecule type" value="Genomic_DNA"/>
</dbReference>
<protein>
    <submittedName>
        <fullName evidence="6">Pirin family protein</fullName>
    </submittedName>
</protein>
<evidence type="ECO:0000256" key="3">
    <source>
        <dbReference type="SAM" id="MobiDB-lite"/>
    </source>
</evidence>
<dbReference type="Gene3D" id="2.60.120.10">
    <property type="entry name" value="Jelly Rolls"/>
    <property type="match status" value="1"/>
</dbReference>
<evidence type="ECO:0000313" key="7">
    <source>
        <dbReference type="Proteomes" id="UP001500427"/>
    </source>
</evidence>
<reference evidence="7" key="1">
    <citation type="journal article" date="2019" name="Int. J. Syst. Evol. Microbiol.">
        <title>The Global Catalogue of Microorganisms (GCM) 10K type strain sequencing project: providing services to taxonomists for standard genome sequencing and annotation.</title>
        <authorList>
            <consortium name="The Broad Institute Genomics Platform"/>
            <consortium name="The Broad Institute Genome Sequencing Center for Infectious Disease"/>
            <person name="Wu L."/>
            <person name="Ma J."/>
        </authorList>
    </citation>
    <scope>NUCLEOTIDE SEQUENCE [LARGE SCALE GENOMIC DNA]</scope>
    <source>
        <strain evidence="7">JCM 17687</strain>
    </source>
</reference>
<evidence type="ECO:0000256" key="2">
    <source>
        <dbReference type="RuleBase" id="RU003457"/>
    </source>
</evidence>
<dbReference type="SUPFAM" id="SSF51182">
    <property type="entry name" value="RmlC-like cupins"/>
    <property type="match status" value="1"/>
</dbReference>
<dbReference type="InterPro" id="IPR003829">
    <property type="entry name" value="Pirin_N_dom"/>
</dbReference>
<feature type="region of interest" description="Disordered" evidence="3">
    <location>
        <begin position="1"/>
        <end position="30"/>
    </location>
</feature>
<evidence type="ECO:0000259" key="4">
    <source>
        <dbReference type="Pfam" id="PF02678"/>
    </source>
</evidence>
<comment type="similarity">
    <text evidence="1 2">Belongs to the pirin family.</text>
</comment>
<dbReference type="InterPro" id="IPR012093">
    <property type="entry name" value="Pirin"/>
</dbReference>
<dbReference type="CDD" id="cd02909">
    <property type="entry name" value="cupin_pirin_N"/>
    <property type="match status" value="1"/>
</dbReference>
<dbReference type="InterPro" id="IPR014710">
    <property type="entry name" value="RmlC-like_jellyroll"/>
</dbReference>
<dbReference type="InterPro" id="IPR011051">
    <property type="entry name" value="RmlC_Cupin_sf"/>
</dbReference>
<dbReference type="Pfam" id="PF02678">
    <property type="entry name" value="Pirin"/>
    <property type="match status" value="1"/>
</dbReference>
<comment type="caution">
    <text evidence="6">The sequence shown here is derived from an EMBL/GenBank/DDBJ whole genome shotgun (WGS) entry which is preliminary data.</text>
</comment>
<evidence type="ECO:0000256" key="1">
    <source>
        <dbReference type="ARBA" id="ARBA00008416"/>
    </source>
</evidence>
<dbReference type="Proteomes" id="UP001500427">
    <property type="component" value="Unassembled WGS sequence"/>
</dbReference>